<organism evidence="2 3">
    <name type="scientific">Gossypium arboreum</name>
    <name type="common">Tree cotton</name>
    <name type="synonym">Gossypium nanking</name>
    <dbReference type="NCBI Taxonomy" id="29729"/>
    <lineage>
        <taxon>Eukaryota</taxon>
        <taxon>Viridiplantae</taxon>
        <taxon>Streptophyta</taxon>
        <taxon>Embryophyta</taxon>
        <taxon>Tracheophyta</taxon>
        <taxon>Spermatophyta</taxon>
        <taxon>Magnoliopsida</taxon>
        <taxon>eudicotyledons</taxon>
        <taxon>Gunneridae</taxon>
        <taxon>Pentapetalae</taxon>
        <taxon>rosids</taxon>
        <taxon>malvids</taxon>
        <taxon>Malvales</taxon>
        <taxon>Malvaceae</taxon>
        <taxon>Malvoideae</taxon>
        <taxon>Gossypium</taxon>
    </lineage>
</organism>
<evidence type="ECO:0000313" key="2">
    <source>
        <dbReference type="EMBL" id="KAK5824753.1"/>
    </source>
</evidence>
<accession>A0ABR0PJZ2</accession>
<reference evidence="2 3" key="1">
    <citation type="submission" date="2023-03" db="EMBL/GenBank/DDBJ databases">
        <title>WGS of Gossypium arboreum.</title>
        <authorList>
            <person name="Yu D."/>
        </authorList>
    </citation>
    <scope>NUCLEOTIDE SEQUENCE [LARGE SCALE GENOMIC DNA]</scope>
    <source>
        <tissue evidence="2">Leaf</tissue>
    </source>
</reference>
<evidence type="ECO:0000313" key="3">
    <source>
        <dbReference type="Proteomes" id="UP001358586"/>
    </source>
</evidence>
<name>A0ABR0PJZ2_GOSAR</name>
<feature type="compositionally biased region" description="Polar residues" evidence="1">
    <location>
        <begin position="9"/>
        <end position="21"/>
    </location>
</feature>
<proteinExistence type="predicted"/>
<comment type="caution">
    <text evidence="2">The sequence shown here is derived from an EMBL/GenBank/DDBJ whole genome shotgun (WGS) entry which is preliminary data.</text>
</comment>
<keyword evidence="3" id="KW-1185">Reference proteome</keyword>
<gene>
    <name evidence="2" type="ORF">PVK06_019537</name>
</gene>
<feature type="region of interest" description="Disordered" evidence="1">
    <location>
        <begin position="1"/>
        <end position="36"/>
    </location>
</feature>
<dbReference type="Proteomes" id="UP001358586">
    <property type="component" value="Chromosome 6"/>
</dbReference>
<protein>
    <submittedName>
        <fullName evidence="2">Uncharacterized protein</fullName>
    </submittedName>
</protein>
<dbReference type="EMBL" id="JARKNE010000006">
    <property type="protein sequence ID" value="KAK5824753.1"/>
    <property type="molecule type" value="Genomic_DNA"/>
</dbReference>
<sequence length="103" mass="11668">MEEEGGTGNRQKGSRTTSTESSHIERGRSRVKHEKTRAQEIASTYYKPDGEGVKVKQLWVICQKTEAKSKTMRCLEVWGGSSQEMPKPKSRGEEIVMDLVLRL</sequence>
<evidence type="ECO:0000256" key="1">
    <source>
        <dbReference type="SAM" id="MobiDB-lite"/>
    </source>
</evidence>